<evidence type="ECO:0000313" key="2">
    <source>
        <dbReference type="EMBL" id="MDJ1135422.1"/>
    </source>
</evidence>
<organism evidence="2 3">
    <name type="scientific">Streptomyces iconiensis</name>
    <dbReference type="NCBI Taxonomy" id="1384038"/>
    <lineage>
        <taxon>Bacteria</taxon>
        <taxon>Bacillati</taxon>
        <taxon>Actinomycetota</taxon>
        <taxon>Actinomycetes</taxon>
        <taxon>Kitasatosporales</taxon>
        <taxon>Streptomycetaceae</taxon>
        <taxon>Streptomyces</taxon>
    </lineage>
</organism>
<gene>
    <name evidence="2" type="ORF">NMN56_026355</name>
</gene>
<reference evidence="2 3" key="1">
    <citation type="submission" date="2023-05" db="EMBL/GenBank/DDBJ databases">
        <title>Streptantibioticus silvisoli sp. nov., acidotolerant actinomycetes 1 from pine litter.</title>
        <authorList>
            <person name="Swiecimska M."/>
            <person name="Golinska P."/>
            <person name="Sangal V."/>
            <person name="Wachnowicz B."/>
            <person name="Goodfellow M."/>
        </authorList>
    </citation>
    <scope>NUCLEOTIDE SEQUENCE [LARGE SCALE GENOMIC DNA]</scope>
    <source>
        <strain evidence="2 3">DSM 42109</strain>
    </source>
</reference>
<protein>
    <submittedName>
        <fullName evidence="2">Uncharacterized protein</fullName>
    </submittedName>
</protein>
<dbReference type="Proteomes" id="UP001214441">
    <property type="component" value="Unassembled WGS sequence"/>
</dbReference>
<proteinExistence type="predicted"/>
<dbReference type="RefSeq" id="WP_274043151.1">
    <property type="nucleotide sequence ID" value="NZ_JANCPR020000029.1"/>
</dbReference>
<dbReference type="EMBL" id="JANCPR020000029">
    <property type="protein sequence ID" value="MDJ1135422.1"/>
    <property type="molecule type" value="Genomic_DNA"/>
</dbReference>
<feature type="region of interest" description="Disordered" evidence="1">
    <location>
        <begin position="42"/>
        <end position="74"/>
    </location>
</feature>
<sequence length="190" mass="20231">MPPTLDELLKDAYIPFLDAELEGQKERAAYRRVVDDYADTVERGTGGGFPQPALGPASLGPSPGAGLAAPSPRRERAARELRALASLTIRAPHAAERIQNLAATHQIDPDSAFVFACLLHLADRDEQAEFLWQFSAGAGKPASAECLYLLHTTRGNCAPASTGPPRSPSWSPRNGAPRSSTPSRSPRPGP</sequence>
<feature type="region of interest" description="Disordered" evidence="1">
    <location>
        <begin position="157"/>
        <end position="190"/>
    </location>
</feature>
<evidence type="ECO:0000313" key="3">
    <source>
        <dbReference type="Proteomes" id="UP001214441"/>
    </source>
</evidence>
<name>A0ABT7A257_9ACTN</name>
<keyword evidence="3" id="KW-1185">Reference proteome</keyword>
<comment type="caution">
    <text evidence="2">The sequence shown here is derived from an EMBL/GenBank/DDBJ whole genome shotgun (WGS) entry which is preliminary data.</text>
</comment>
<feature type="compositionally biased region" description="Low complexity" evidence="1">
    <location>
        <begin position="52"/>
        <end position="71"/>
    </location>
</feature>
<accession>A0ABT7A257</accession>
<evidence type="ECO:0000256" key="1">
    <source>
        <dbReference type="SAM" id="MobiDB-lite"/>
    </source>
</evidence>